<dbReference type="OrthoDB" id="5428863at2759"/>
<dbReference type="RefSeq" id="XP_022480314.1">
    <property type="nucleotide sequence ID" value="XM_022613215.1"/>
</dbReference>
<evidence type="ECO:0000313" key="2">
    <source>
        <dbReference type="EMBL" id="OHF03177.1"/>
    </source>
</evidence>
<dbReference type="GeneID" id="34554725"/>
<accession>A0A1G4BPD5</accession>
<comment type="caution">
    <text evidence="2">The sequence shown here is derived from an EMBL/GenBank/DDBJ whole genome shotgun (WGS) entry which is preliminary data.</text>
</comment>
<dbReference type="PANTHER" id="PTHR33112:SF1">
    <property type="entry name" value="HETEROKARYON INCOMPATIBILITY DOMAIN-CONTAINING PROTEIN"/>
    <property type="match status" value="1"/>
</dbReference>
<evidence type="ECO:0000313" key="3">
    <source>
        <dbReference type="Proteomes" id="UP000176998"/>
    </source>
</evidence>
<proteinExistence type="predicted"/>
<dbReference type="EMBL" id="MJBS01000008">
    <property type="protein sequence ID" value="OHF03177.1"/>
    <property type="molecule type" value="Genomic_DNA"/>
</dbReference>
<dbReference type="InterPro" id="IPR010730">
    <property type="entry name" value="HET"/>
</dbReference>
<sequence length="183" mass="21303">MDLIYSNAELTIVAAAGEDETYRLPGVSLTTCLEEYVLHPDDIAVIYTGPHPACYLELESKWWTRGLTFQEGLLSRRRIIFSEHQAFFGCQKASWMEVLGKIEYMHDRCGVQWSHWRNGYFVLNHLMGQPGHNYSSGESRDLDRKRVADEAVARRMHHFFRPIQHFTTRNLTFDVEPLKAIIQ</sequence>
<gene>
    <name evidence="2" type="ORF">CORC01_01561</name>
</gene>
<protein>
    <recommendedName>
        <fullName evidence="1">Heterokaryon incompatibility domain-containing protein</fullName>
    </recommendedName>
</protein>
<dbReference type="AlphaFoldDB" id="A0A1G4BPD5"/>
<dbReference type="STRING" id="1209926.A0A1G4BPD5"/>
<reference evidence="2 3" key="1">
    <citation type="submission" date="2016-09" db="EMBL/GenBank/DDBJ databases">
        <authorList>
            <person name="Capua I."/>
            <person name="De Benedictis P."/>
            <person name="Joannis T."/>
            <person name="Lombin L.H."/>
            <person name="Cattoli G."/>
        </authorList>
    </citation>
    <scope>NUCLEOTIDE SEQUENCE [LARGE SCALE GENOMIC DNA]</scope>
    <source>
        <strain evidence="2 3">IMI 309357</strain>
    </source>
</reference>
<name>A0A1G4BPD5_9PEZI</name>
<feature type="domain" description="Heterokaryon incompatibility" evidence="1">
    <location>
        <begin position="1"/>
        <end position="71"/>
    </location>
</feature>
<evidence type="ECO:0000259" key="1">
    <source>
        <dbReference type="Pfam" id="PF06985"/>
    </source>
</evidence>
<dbReference type="PANTHER" id="PTHR33112">
    <property type="entry name" value="DOMAIN PROTEIN, PUTATIVE-RELATED"/>
    <property type="match status" value="1"/>
</dbReference>
<organism evidence="2 3">
    <name type="scientific">Colletotrichum orchidophilum</name>
    <dbReference type="NCBI Taxonomy" id="1209926"/>
    <lineage>
        <taxon>Eukaryota</taxon>
        <taxon>Fungi</taxon>
        <taxon>Dikarya</taxon>
        <taxon>Ascomycota</taxon>
        <taxon>Pezizomycotina</taxon>
        <taxon>Sordariomycetes</taxon>
        <taxon>Hypocreomycetidae</taxon>
        <taxon>Glomerellales</taxon>
        <taxon>Glomerellaceae</taxon>
        <taxon>Colletotrichum</taxon>
    </lineage>
</organism>
<dbReference type="Pfam" id="PF06985">
    <property type="entry name" value="HET"/>
    <property type="match status" value="1"/>
</dbReference>
<dbReference type="Proteomes" id="UP000176998">
    <property type="component" value="Unassembled WGS sequence"/>
</dbReference>
<keyword evidence="3" id="KW-1185">Reference proteome</keyword>